<keyword evidence="2" id="KW-0406">Ion transport</keyword>
<dbReference type="EMBL" id="PNBA02000021">
    <property type="protein sequence ID" value="KAG6387147.1"/>
    <property type="molecule type" value="Genomic_DNA"/>
</dbReference>
<dbReference type="Gene3D" id="1.10.238.10">
    <property type="entry name" value="EF-hand"/>
    <property type="match status" value="1"/>
</dbReference>
<feature type="transmembrane region" description="Helical" evidence="3">
    <location>
        <begin position="463"/>
        <end position="488"/>
    </location>
</feature>
<dbReference type="AlphaFoldDB" id="A0A8X8YZY2"/>
<evidence type="ECO:0000313" key="7">
    <source>
        <dbReference type="Proteomes" id="UP000298416"/>
    </source>
</evidence>
<feature type="chain" id="PRO_5036453034" description="EF-hand domain-containing protein" evidence="4">
    <location>
        <begin position="22"/>
        <end position="547"/>
    </location>
</feature>
<evidence type="ECO:0000256" key="1">
    <source>
        <dbReference type="ARBA" id="ARBA00022449"/>
    </source>
</evidence>
<dbReference type="InterPro" id="IPR011992">
    <property type="entry name" value="EF-hand-dom_pair"/>
</dbReference>
<sequence length="547" mass="58881">MTRFVVVSSLLLLAISHLAHSRSIADDRSSVSDIDGDGGKFLQWAPLSAATVTCEPVYGFLPCSTNGWGLLFMIVVYNILLSIGGSYVAAGSNLWLQIIGPGVVGGSVFQFLGTIPQLVMMLLPILTSTTEEAQARVTSGMGMVLGGVAILLTLIWGLTVVLGSSDPADDAGIDTSEPETATAGSSITTDVETSWTARLVLVASVPYLILELQNAITSSSVKKVFILIALIITVALLFGYILFQSFQPWIQNRHFEFMVDKYAKDKLLTLLTTNGKPSIVKIQRLFNKIGKDNTTLVTPAEIRVLVLGVKMDDDDISTNLVLDEIETYFDTTGDGGISQEEFVTGMTKLALTLLDQTPSQIATSGQITSPEQEALLGRITSTSRAASTSWSIYIRATLSLAFGIAIACTLSQPLTKSITEFATAANVSSFWVSYLVLPLALNYNTILQTITSASQKSQKTNSLMLSSLYSGVFMGNIIGLLPFLVPVYFRDLSSDVTAELHLVLLICLVMGGFTSFNTTFPRWTGYVALILYPISLGTVYVITSIQS</sequence>
<dbReference type="PANTHER" id="PTHR31503">
    <property type="entry name" value="VACUOLAR CALCIUM ION TRANSPORTER"/>
    <property type="match status" value="1"/>
</dbReference>
<keyword evidence="1" id="KW-0813">Transport</keyword>
<feature type="transmembrane region" description="Helical" evidence="3">
    <location>
        <begin position="422"/>
        <end position="443"/>
    </location>
</feature>
<dbReference type="InterPro" id="IPR004713">
    <property type="entry name" value="CaH_exchang"/>
</dbReference>
<keyword evidence="1" id="KW-0050">Antiport</keyword>
<name>A0A8X8YZY2_SALSN</name>
<feature type="domain" description="EF-hand" evidence="5">
    <location>
        <begin position="317"/>
        <end position="352"/>
    </location>
</feature>
<dbReference type="GO" id="GO:0016020">
    <property type="term" value="C:membrane"/>
    <property type="evidence" value="ECO:0007669"/>
    <property type="project" value="InterPro"/>
</dbReference>
<evidence type="ECO:0000256" key="2">
    <source>
        <dbReference type="ARBA" id="ARBA00023065"/>
    </source>
</evidence>
<dbReference type="OrthoDB" id="26525at2759"/>
<feature type="transmembrane region" description="Helical" evidence="3">
    <location>
        <begin position="390"/>
        <end position="410"/>
    </location>
</feature>
<feature type="transmembrane region" description="Helical" evidence="3">
    <location>
        <begin position="140"/>
        <end position="162"/>
    </location>
</feature>
<accession>A0A8X8YZY2</accession>
<evidence type="ECO:0000256" key="3">
    <source>
        <dbReference type="SAM" id="Phobius"/>
    </source>
</evidence>
<dbReference type="GO" id="GO:0005509">
    <property type="term" value="F:calcium ion binding"/>
    <property type="evidence" value="ECO:0007669"/>
    <property type="project" value="InterPro"/>
</dbReference>
<reference evidence="6" key="1">
    <citation type="submission" date="2018-01" db="EMBL/GenBank/DDBJ databases">
        <authorList>
            <person name="Mao J.F."/>
        </authorList>
    </citation>
    <scope>NUCLEOTIDE SEQUENCE</scope>
    <source>
        <strain evidence="6">Huo1</strain>
        <tissue evidence="6">Leaf</tissue>
    </source>
</reference>
<evidence type="ECO:0000259" key="5">
    <source>
        <dbReference type="PROSITE" id="PS50222"/>
    </source>
</evidence>
<evidence type="ECO:0000313" key="6">
    <source>
        <dbReference type="EMBL" id="KAG6387147.1"/>
    </source>
</evidence>
<feature type="transmembrane region" description="Helical" evidence="3">
    <location>
        <begin position="523"/>
        <end position="542"/>
    </location>
</feature>
<protein>
    <recommendedName>
        <fullName evidence="5">EF-hand domain-containing protein</fullName>
    </recommendedName>
</protein>
<keyword evidence="7" id="KW-1185">Reference proteome</keyword>
<feature type="transmembrane region" description="Helical" evidence="3">
    <location>
        <begin position="224"/>
        <end position="243"/>
    </location>
</feature>
<dbReference type="InterPro" id="IPR002048">
    <property type="entry name" value="EF_hand_dom"/>
</dbReference>
<keyword evidence="3" id="KW-0472">Membrane</keyword>
<keyword evidence="3" id="KW-0812">Transmembrane</keyword>
<feature type="signal peptide" evidence="4">
    <location>
        <begin position="1"/>
        <end position="21"/>
    </location>
</feature>
<dbReference type="PANTHER" id="PTHR31503:SF80">
    <property type="entry name" value="EF-HAND DOMAIN-CONTAINING PROTEIN"/>
    <property type="match status" value="1"/>
</dbReference>
<dbReference type="SUPFAM" id="SSF47473">
    <property type="entry name" value="EF-hand"/>
    <property type="match status" value="1"/>
</dbReference>
<dbReference type="GO" id="GO:0015369">
    <property type="term" value="F:calcium:proton antiporter activity"/>
    <property type="evidence" value="ECO:0007669"/>
    <property type="project" value="TreeGrafter"/>
</dbReference>
<gene>
    <name evidence="6" type="ORF">SASPL_152332</name>
</gene>
<reference evidence="6" key="2">
    <citation type="submission" date="2020-08" db="EMBL/GenBank/DDBJ databases">
        <title>Plant Genome Project.</title>
        <authorList>
            <person name="Zhang R.-G."/>
        </authorList>
    </citation>
    <scope>NUCLEOTIDE SEQUENCE</scope>
    <source>
        <strain evidence="6">Huo1</strain>
        <tissue evidence="6">Leaf</tissue>
    </source>
</reference>
<feature type="transmembrane region" description="Helical" evidence="3">
    <location>
        <begin position="500"/>
        <end position="517"/>
    </location>
</feature>
<dbReference type="Proteomes" id="UP000298416">
    <property type="component" value="Unassembled WGS sequence"/>
</dbReference>
<comment type="caution">
    <text evidence="6">The sequence shown here is derived from an EMBL/GenBank/DDBJ whole genome shotgun (WGS) entry which is preliminary data.</text>
</comment>
<proteinExistence type="predicted"/>
<dbReference type="PROSITE" id="PS50222">
    <property type="entry name" value="EF_HAND_2"/>
    <property type="match status" value="1"/>
</dbReference>
<organism evidence="6">
    <name type="scientific">Salvia splendens</name>
    <name type="common">Scarlet sage</name>
    <dbReference type="NCBI Taxonomy" id="180675"/>
    <lineage>
        <taxon>Eukaryota</taxon>
        <taxon>Viridiplantae</taxon>
        <taxon>Streptophyta</taxon>
        <taxon>Embryophyta</taxon>
        <taxon>Tracheophyta</taxon>
        <taxon>Spermatophyta</taxon>
        <taxon>Magnoliopsida</taxon>
        <taxon>eudicotyledons</taxon>
        <taxon>Gunneridae</taxon>
        <taxon>Pentapetalae</taxon>
        <taxon>asterids</taxon>
        <taxon>lamiids</taxon>
        <taxon>Lamiales</taxon>
        <taxon>Lamiaceae</taxon>
        <taxon>Nepetoideae</taxon>
        <taxon>Mentheae</taxon>
        <taxon>Salviinae</taxon>
        <taxon>Salvia</taxon>
        <taxon>Salvia subgen. Calosphace</taxon>
        <taxon>core Calosphace</taxon>
    </lineage>
</organism>
<evidence type="ECO:0000256" key="4">
    <source>
        <dbReference type="SAM" id="SignalP"/>
    </source>
</evidence>
<dbReference type="GO" id="GO:0006874">
    <property type="term" value="P:intracellular calcium ion homeostasis"/>
    <property type="evidence" value="ECO:0007669"/>
    <property type="project" value="TreeGrafter"/>
</dbReference>
<feature type="transmembrane region" description="Helical" evidence="3">
    <location>
        <begin position="68"/>
        <end position="88"/>
    </location>
</feature>
<feature type="transmembrane region" description="Helical" evidence="3">
    <location>
        <begin position="108"/>
        <end position="128"/>
    </location>
</feature>
<keyword evidence="3" id="KW-1133">Transmembrane helix</keyword>
<keyword evidence="4" id="KW-0732">Signal</keyword>